<proteinExistence type="predicted"/>
<keyword evidence="1" id="KW-0472">Membrane</keyword>
<organism evidence="2 3">
    <name type="scientific">Paenibacillus taichungensis</name>
    <dbReference type="NCBI Taxonomy" id="484184"/>
    <lineage>
        <taxon>Bacteria</taxon>
        <taxon>Bacillati</taxon>
        <taxon>Bacillota</taxon>
        <taxon>Bacilli</taxon>
        <taxon>Bacillales</taxon>
        <taxon>Paenibacillaceae</taxon>
        <taxon>Paenibacillus</taxon>
    </lineage>
</organism>
<keyword evidence="1" id="KW-0812">Transmembrane</keyword>
<evidence type="ECO:0000256" key="1">
    <source>
        <dbReference type="SAM" id="Phobius"/>
    </source>
</evidence>
<accession>A0ABX2MHP9</accession>
<gene>
    <name evidence="2" type="ORF">HP548_04925</name>
</gene>
<keyword evidence="3" id="KW-1185">Reference proteome</keyword>
<comment type="caution">
    <text evidence="2">The sequence shown here is derived from an EMBL/GenBank/DDBJ whole genome shotgun (WGS) entry which is preliminary data.</text>
</comment>
<dbReference type="GeneID" id="97130032"/>
<keyword evidence="1" id="KW-1133">Transmembrane helix</keyword>
<sequence>MIKVIATDEDITGKEWIITTTGYLEIARVNAIMIPALSLAAAICLITSKPRTAETIKH</sequence>
<evidence type="ECO:0000313" key="3">
    <source>
        <dbReference type="Proteomes" id="UP000577724"/>
    </source>
</evidence>
<protein>
    <submittedName>
        <fullName evidence="2">Uncharacterized protein</fullName>
    </submittedName>
</protein>
<evidence type="ECO:0000313" key="2">
    <source>
        <dbReference type="EMBL" id="NUU53429.1"/>
    </source>
</evidence>
<dbReference type="RefSeq" id="WP_175381077.1">
    <property type="nucleotide sequence ID" value="NZ_CBCRYD010000013.1"/>
</dbReference>
<feature type="transmembrane region" description="Helical" evidence="1">
    <location>
        <begin position="29"/>
        <end position="48"/>
    </location>
</feature>
<dbReference type="EMBL" id="JABMCC010000098">
    <property type="protein sequence ID" value="NUU53429.1"/>
    <property type="molecule type" value="Genomic_DNA"/>
</dbReference>
<dbReference type="Proteomes" id="UP000577724">
    <property type="component" value="Unassembled WGS sequence"/>
</dbReference>
<name>A0ABX2MHP9_9BACL</name>
<reference evidence="2 3" key="1">
    <citation type="submission" date="2020-05" db="EMBL/GenBank/DDBJ databases">
        <title>Genome Sequencing of Type Strains.</title>
        <authorList>
            <person name="Lemaire J.F."/>
            <person name="Inderbitzin P."/>
            <person name="Gregorio O.A."/>
            <person name="Collins S.B."/>
            <person name="Wespe N."/>
            <person name="Knight-Connoni V."/>
        </authorList>
    </citation>
    <scope>NUCLEOTIDE SEQUENCE [LARGE SCALE GENOMIC DNA]</scope>
    <source>
        <strain evidence="2 3">DSM 19942</strain>
    </source>
</reference>